<dbReference type="GO" id="GO:0003676">
    <property type="term" value="F:nucleic acid binding"/>
    <property type="evidence" value="ECO:0007669"/>
    <property type="project" value="InterPro"/>
</dbReference>
<feature type="domain" description="3'-5' exonuclease" evidence="1">
    <location>
        <begin position="146"/>
        <end position="318"/>
    </location>
</feature>
<dbReference type="GO" id="GO:0006139">
    <property type="term" value="P:nucleobase-containing compound metabolic process"/>
    <property type="evidence" value="ECO:0007669"/>
    <property type="project" value="InterPro"/>
</dbReference>
<dbReference type="InterPro" id="IPR036397">
    <property type="entry name" value="RNaseH_sf"/>
</dbReference>
<feature type="non-terminal residue" evidence="2">
    <location>
        <position position="1"/>
    </location>
</feature>
<dbReference type="Proteomes" id="UP000242913">
    <property type="component" value="Unassembled WGS sequence"/>
</dbReference>
<dbReference type="InterPro" id="IPR052408">
    <property type="entry name" value="Exonuclease_MUT-7-like"/>
</dbReference>
<dbReference type="AlphaFoldDB" id="A0A238BLE2"/>
<evidence type="ECO:0000313" key="3">
    <source>
        <dbReference type="Proteomes" id="UP000242913"/>
    </source>
</evidence>
<reference evidence="2 3" key="1">
    <citation type="submission" date="2015-12" db="EMBL/GenBank/DDBJ databases">
        <title>Draft genome of the nematode, Onchocerca flexuosa.</title>
        <authorList>
            <person name="Mitreva M."/>
        </authorList>
    </citation>
    <scope>NUCLEOTIDE SEQUENCE [LARGE SCALE GENOMIC DNA]</scope>
    <source>
        <strain evidence="2">Red Deer</strain>
    </source>
</reference>
<name>A0A238BLE2_9BILA</name>
<dbReference type="InterPro" id="IPR012337">
    <property type="entry name" value="RNaseH-like_sf"/>
</dbReference>
<dbReference type="EMBL" id="KZ270171">
    <property type="protein sequence ID" value="OZC06221.1"/>
    <property type="molecule type" value="Genomic_DNA"/>
</dbReference>
<sequence>QALQSDLALQKYFINYLCSNGWFNDAIRWVVFFNLIDSAPRCLQPYLCNNTVLEAQADLAKYMIISERASVTNVELFPGHPIKMIATLEDLEELYPVIKEADLIGIDTEWKPLFMCTINDQMTYSIYRQNLFPCFSVRLNLISKKVFQVALFQVCVQQCSYLIDVITLEKVLTEEQWLRFFKALFSDSTAIKLGFDFLNDLRVLYASFPYLQPLNEMKNMVCILKLVKSLLTSNPSFLDLSCSTSPSLSSETENLSNAISSDETVHFRLTDLCQKVLGEFLDKTEQIGNWAMRPLRREQMKYAAMDGYCLLNLYDKLKIKAEREYQMDWIKHCMECDITQVKSKEEKKPKKKGAKFDDKEFEQMIEKCNSNSFVIAPSPVLETMYQANIGASNPFSRETYDAAKYIEKMREIDAELYSGYGCNLEVNENDCSKIVAHCHNGFLDIKNCLVAALGCDIPAEVKIEKVPLQVLEKEGRFFYVCGICGTIYWDGCHIVNYNAFVEPLFAEEK</sequence>
<evidence type="ECO:0000259" key="1">
    <source>
        <dbReference type="Pfam" id="PF01612"/>
    </source>
</evidence>
<dbReference type="Pfam" id="PF01612">
    <property type="entry name" value="DNA_pol_A_exo1"/>
    <property type="match status" value="1"/>
</dbReference>
<keyword evidence="3" id="KW-1185">Reference proteome</keyword>
<keyword evidence="2" id="KW-0269">Exonuclease</keyword>
<keyword evidence="2" id="KW-0540">Nuclease</keyword>
<dbReference type="GO" id="GO:0008408">
    <property type="term" value="F:3'-5' exonuclease activity"/>
    <property type="evidence" value="ECO:0007669"/>
    <property type="project" value="InterPro"/>
</dbReference>
<dbReference type="InterPro" id="IPR002562">
    <property type="entry name" value="3'-5'_exonuclease_dom"/>
</dbReference>
<dbReference type="PANTHER" id="PTHR47765:SF2">
    <property type="entry name" value="EXONUCLEASE MUT-7 HOMOLOG"/>
    <property type="match status" value="1"/>
</dbReference>
<dbReference type="PANTHER" id="PTHR47765">
    <property type="entry name" value="3'-5' EXONUCLEASE DOMAIN-CONTAINING PROTEIN"/>
    <property type="match status" value="1"/>
</dbReference>
<protein>
    <submittedName>
        <fullName evidence="2">3'-5' exonuclease</fullName>
    </submittedName>
</protein>
<dbReference type="SUPFAM" id="SSF53098">
    <property type="entry name" value="Ribonuclease H-like"/>
    <property type="match status" value="1"/>
</dbReference>
<dbReference type="Gene3D" id="3.30.420.10">
    <property type="entry name" value="Ribonuclease H-like superfamily/Ribonuclease H"/>
    <property type="match status" value="1"/>
</dbReference>
<gene>
    <name evidence="2" type="ORF">X798_06797</name>
</gene>
<evidence type="ECO:0000313" key="2">
    <source>
        <dbReference type="EMBL" id="OZC06221.1"/>
    </source>
</evidence>
<organism evidence="2 3">
    <name type="scientific">Onchocerca flexuosa</name>
    <dbReference type="NCBI Taxonomy" id="387005"/>
    <lineage>
        <taxon>Eukaryota</taxon>
        <taxon>Metazoa</taxon>
        <taxon>Ecdysozoa</taxon>
        <taxon>Nematoda</taxon>
        <taxon>Chromadorea</taxon>
        <taxon>Rhabditida</taxon>
        <taxon>Spirurina</taxon>
        <taxon>Spiruromorpha</taxon>
        <taxon>Filarioidea</taxon>
        <taxon>Onchocercidae</taxon>
        <taxon>Onchocerca</taxon>
    </lineage>
</organism>
<keyword evidence="2" id="KW-0378">Hydrolase</keyword>
<proteinExistence type="predicted"/>
<accession>A0A238BLE2</accession>
<dbReference type="OrthoDB" id="18193at2759"/>